<reference evidence="5 6" key="1">
    <citation type="submission" date="2020-05" db="EMBL/GenBank/DDBJ databases">
        <title>Complete closed genome sequence of Defluviicoccus vanus.</title>
        <authorList>
            <person name="Bessarab I."/>
            <person name="Arumugam K."/>
            <person name="Maszenan A.M."/>
            <person name="Seviour R.J."/>
            <person name="Williams R.B."/>
        </authorList>
    </citation>
    <scope>NUCLEOTIDE SEQUENCE [LARGE SCALE GENOMIC DNA]</scope>
    <source>
        <strain evidence="5 6">Ben 114</strain>
    </source>
</reference>
<dbReference type="Pfam" id="PF01553">
    <property type="entry name" value="Acyltransferase"/>
    <property type="match status" value="1"/>
</dbReference>
<evidence type="ECO:0000313" key="5">
    <source>
        <dbReference type="EMBL" id="QNT70528.1"/>
    </source>
</evidence>
<name>A0A7H1N492_9PROT</name>
<dbReference type="CDD" id="cd07989">
    <property type="entry name" value="LPLAT_AGPAT-like"/>
    <property type="match status" value="1"/>
</dbReference>
<dbReference type="KEGG" id="dvn:HQ394_15845"/>
<accession>A0A7H1N492</accession>
<evidence type="ECO:0000256" key="1">
    <source>
        <dbReference type="ARBA" id="ARBA00005189"/>
    </source>
</evidence>
<dbReference type="InterPro" id="IPR002123">
    <property type="entry name" value="Plipid/glycerol_acylTrfase"/>
</dbReference>
<protein>
    <submittedName>
        <fullName evidence="5">1-acyl-sn-glycerol-3-phosphate acyltransferase</fullName>
    </submittedName>
</protein>
<dbReference type="RefSeq" id="WP_190261007.1">
    <property type="nucleotide sequence ID" value="NZ_CP053923.1"/>
</dbReference>
<evidence type="ECO:0000259" key="4">
    <source>
        <dbReference type="SMART" id="SM00563"/>
    </source>
</evidence>
<keyword evidence="6" id="KW-1185">Reference proteome</keyword>
<dbReference type="SMART" id="SM00563">
    <property type="entry name" value="PlsC"/>
    <property type="match status" value="1"/>
</dbReference>
<evidence type="ECO:0000256" key="2">
    <source>
        <dbReference type="ARBA" id="ARBA00022679"/>
    </source>
</evidence>
<dbReference type="PANTHER" id="PTHR10434">
    <property type="entry name" value="1-ACYL-SN-GLYCEROL-3-PHOSPHATE ACYLTRANSFERASE"/>
    <property type="match status" value="1"/>
</dbReference>
<dbReference type="AlphaFoldDB" id="A0A7H1N492"/>
<proteinExistence type="predicted"/>
<organism evidence="5 6">
    <name type="scientific">Defluviicoccus vanus</name>
    <dbReference type="NCBI Taxonomy" id="111831"/>
    <lineage>
        <taxon>Bacteria</taxon>
        <taxon>Pseudomonadati</taxon>
        <taxon>Pseudomonadota</taxon>
        <taxon>Alphaproteobacteria</taxon>
        <taxon>Rhodospirillales</taxon>
        <taxon>Rhodospirillaceae</taxon>
        <taxon>Defluviicoccus</taxon>
    </lineage>
</organism>
<keyword evidence="3 5" id="KW-0012">Acyltransferase</keyword>
<dbReference type="GO" id="GO:0006654">
    <property type="term" value="P:phosphatidic acid biosynthetic process"/>
    <property type="evidence" value="ECO:0007669"/>
    <property type="project" value="TreeGrafter"/>
</dbReference>
<dbReference type="GO" id="GO:0003841">
    <property type="term" value="F:1-acylglycerol-3-phosphate O-acyltransferase activity"/>
    <property type="evidence" value="ECO:0007669"/>
    <property type="project" value="TreeGrafter"/>
</dbReference>
<sequence length="248" mass="27135">MLIFLRSLAFAILANLWTWSLVVLFLPLLALPRRQLQRCAALWCRGIVGLARGICGIRYRVVGQENLPQGPAILAAKHQSAYDTVIFHVILDDPVFVLKRELLQVPLFGLYLKTLGNIGIDRSAGARALRTMLPAVAACLANGSQIIVFPEGTRVAADAHVPYQPGIAALYQRIDVPLIPVALNSGLRWGRRSLRKRPGLVTIEFLPAIPRGLSRDAFLKELATRIDDATLRLSANDGEPLPTGPTPD</sequence>
<dbReference type="EMBL" id="CP053923">
    <property type="protein sequence ID" value="QNT70528.1"/>
    <property type="molecule type" value="Genomic_DNA"/>
</dbReference>
<dbReference type="SUPFAM" id="SSF69593">
    <property type="entry name" value="Glycerol-3-phosphate (1)-acyltransferase"/>
    <property type="match status" value="1"/>
</dbReference>
<gene>
    <name evidence="5" type="ORF">HQ394_15845</name>
</gene>
<evidence type="ECO:0000256" key="3">
    <source>
        <dbReference type="ARBA" id="ARBA00023315"/>
    </source>
</evidence>
<comment type="pathway">
    <text evidence="1">Lipid metabolism.</text>
</comment>
<dbReference type="PANTHER" id="PTHR10434:SF40">
    <property type="entry name" value="1-ACYL-SN-GLYCEROL-3-PHOSPHATE ACYLTRANSFERASE"/>
    <property type="match status" value="1"/>
</dbReference>
<dbReference type="Proteomes" id="UP000516369">
    <property type="component" value="Chromosome"/>
</dbReference>
<evidence type="ECO:0000313" key="6">
    <source>
        <dbReference type="Proteomes" id="UP000516369"/>
    </source>
</evidence>
<keyword evidence="2 5" id="KW-0808">Transferase</keyword>
<feature type="domain" description="Phospholipid/glycerol acyltransferase" evidence="4">
    <location>
        <begin position="72"/>
        <end position="186"/>
    </location>
</feature>